<reference evidence="1 2" key="1">
    <citation type="submission" date="2016-03" db="EMBL/GenBank/DDBJ databases">
        <title>Complete genome sequence of Pedobacter cryoconitis PAMC 27485.</title>
        <authorList>
            <person name="Lee J."/>
            <person name="Kim O.-S."/>
        </authorList>
    </citation>
    <scope>NUCLEOTIDE SEQUENCE [LARGE SCALE GENOMIC DNA]</scope>
    <source>
        <strain evidence="1 2">PAMC 27485</strain>
    </source>
</reference>
<dbReference type="AlphaFoldDB" id="A0A127V942"/>
<name>A0A127V942_9SPHI</name>
<dbReference type="PATRIC" id="fig|188932.3.peg.821"/>
<gene>
    <name evidence="1" type="ORF">AY601_0798</name>
</gene>
<accession>A0A127V942</accession>
<evidence type="ECO:0000313" key="1">
    <source>
        <dbReference type="EMBL" id="AMP97741.1"/>
    </source>
</evidence>
<evidence type="ECO:0008006" key="3">
    <source>
        <dbReference type="Google" id="ProtNLM"/>
    </source>
</evidence>
<dbReference type="Proteomes" id="UP000071561">
    <property type="component" value="Chromosome"/>
</dbReference>
<evidence type="ECO:0000313" key="2">
    <source>
        <dbReference type="Proteomes" id="UP000071561"/>
    </source>
</evidence>
<organism evidence="1 2">
    <name type="scientific">Pedobacter cryoconitis</name>
    <dbReference type="NCBI Taxonomy" id="188932"/>
    <lineage>
        <taxon>Bacteria</taxon>
        <taxon>Pseudomonadati</taxon>
        <taxon>Bacteroidota</taxon>
        <taxon>Sphingobacteriia</taxon>
        <taxon>Sphingobacteriales</taxon>
        <taxon>Sphingobacteriaceae</taxon>
        <taxon>Pedobacter</taxon>
    </lineage>
</organism>
<proteinExistence type="predicted"/>
<sequence length="285" mass="32305">MRLKDTPDGLAILYYMGLFDIFKKTETAKETETGKTVKSESVAGAGKQQVPQEYLGDLEKTQMLSVLLAVPMEHRDEEWVGRFLADLPLASLRCGTPQIIAGPDGFPYFQLFVPEPGEEYQSFYIERMISDFLLERGYGVVINPGEGQPDWVLSYGDLLNYHLNGSFFTAEDSQFSMSSNTEEVVAEGEEIMVGQPAETILPTETRKLLKDFFELNGIEGPKVLLMARTVGDELKQDLAFNITPDRFETETHYRNMMQTVTWYLPRHYSVIGLHDDNIENGFMPL</sequence>
<dbReference type="EMBL" id="CP014504">
    <property type="protein sequence ID" value="AMP97741.1"/>
    <property type="molecule type" value="Genomic_DNA"/>
</dbReference>
<protein>
    <recommendedName>
        <fullName evidence="3">SseB protein N-terminal domain-containing protein</fullName>
    </recommendedName>
</protein>
<dbReference type="KEGG" id="pcm:AY601_0798"/>
<keyword evidence="2" id="KW-1185">Reference proteome</keyword>